<sequence>MRRNFQNLIKDPPTNVQREQKPQQPAMVQVAEWNKALEYLDAGDINKAYEEILISEDDLYLLRLMTITGPCVNKLNQKIAFQLHQKIKLLMKSEFWKVLALQMLGNLSSKQESLRIEQKQKLQQLLYQWSKSWQPQISKETVLLYNSGVFKPDHIM</sequence>
<organism evidence="3 4">
    <name type="scientific">Paramecium primaurelia</name>
    <dbReference type="NCBI Taxonomy" id="5886"/>
    <lineage>
        <taxon>Eukaryota</taxon>
        <taxon>Sar</taxon>
        <taxon>Alveolata</taxon>
        <taxon>Ciliophora</taxon>
        <taxon>Intramacronucleata</taxon>
        <taxon>Oligohymenophorea</taxon>
        <taxon>Peniculida</taxon>
        <taxon>Parameciidae</taxon>
        <taxon>Paramecium</taxon>
    </lineage>
</organism>
<evidence type="ECO:0000256" key="1">
    <source>
        <dbReference type="SAM" id="MobiDB-lite"/>
    </source>
</evidence>
<evidence type="ECO:0000313" key="4">
    <source>
        <dbReference type="Proteomes" id="UP000688137"/>
    </source>
</evidence>
<name>A0A8S1Q9B7_PARPR</name>
<evidence type="ECO:0000313" key="3">
    <source>
        <dbReference type="EMBL" id="CAD8112212.1"/>
    </source>
</evidence>
<protein>
    <recommendedName>
        <fullName evidence="2">TORTIFOLIA1/TORL1-2 C-terminal domain-containing protein</fullName>
    </recommendedName>
</protein>
<comment type="caution">
    <text evidence="3">The sequence shown here is derived from an EMBL/GenBank/DDBJ whole genome shotgun (WGS) entry which is preliminary data.</text>
</comment>
<proteinExistence type="predicted"/>
<dbReference type="Proteomes" id="UP000688137">
    <property type="component" value="Unassembled WGS sequence"/>
</dbReference>
<dbReference type="InterPro" id="IPR057599">
    <property type="entry name" value="TORTIFOLIA1/TORL1-2_C"/>
</dbReference>
<evidence type="ECO:0000259" key="2">
    <source>
        <dbReference type="Pfam" id="PF24713"/>
    </source>
</evidence>
<dbReference type="AlphaFoldDB" id="A0A8S1Q9B7"/>
<gene>
    <name evidence="3" type="ORF">PPRIM_AZ9-3.1.T1500091</name>
</gene>
<feature type="domain" description="TORTIFOLIA1/TORL1-2 C-terminal" evidence="2">
    <location>
        <begin position="31"/>
        <end position="99"/>
    </location>
</feature>
<reference evidence="3" key="1">
    <citation type="submission" date="2021-01" db="EMBL/GenBank/DDBJ databases">
        <authorList>
            <consortium name="Genoscope - CEA"/>
            <person name="William W."/>
        </authorList>
    </citation>
    <scope>NUCLEOTIDE SEQUENCE</scope>
</reference>
<dbReference type="Pfam" id="PF24713">
    <property type="entry name" value="TOR1L1_C"/>
    <property type="match status" value="1"/>
</dbReference>
<keyword evidence="4" id="KW-1185">Reference proteome</keyword>
<feature type="region of interest" description="Disordered" evidence="1">
    <location>
        <begin position="1"/>
        <end position="24"/>
    </location>
</feature>
<accession>A0A8S1Q9B7</accession>
<dbReference type="EMBL" id="CAJJDM010000155">
    <property type="protein sequence ID" value="CAD8112212.1"/>
    <property type="molecule type" value="Genomic_DNA"/>
</dbReference>